<proteinExistence type="predicted"/>
<protein>
    <submittedName>
        <fullName evidence="1">Uncharacterized protein</fullName>
    </submittedName>
</protein>
<organism evidence="1 2">
    <name type="scientific">Solanum commersonii</name>
    <name type="common">Commerson's wild potato</name>
    <name type="synonym">Commerson's nightshade</name>
    <dbReference type="NCBI Taxonomy" id="4109"/>
    <lineage>
        <taxon>Eukaryota</taxon>
        <taxon>Viridiplantae</taxon>
        <taxon>Streptophyta</taxon>
        <taxon>Embryophyta</taxon>
        <taxon>Tracheophyta</taxon>
        <taxon>Spermatophyta</taxon>
        <taxon>Magnoliopsida</taxon>
        <taxon>eudicotyledons</taxon>
        <taxon>Gunneridae</taxon>
        <taxon>Pentapetalae</taxon>
        <taxon>asterids</taxon>
        <taxon>lamiids</taxon>
        <taxon>Solanales</taxon>
        <taxon>Solanaceae</taxon>
        <taxon>Solanoideae</taxon>
        <taxon>Solaneae</taxon>
        <taxon>Solanum</taxon>
    </lineage>
</organism>
<dbReference type="Proteomes" id="UP000824120">
    <property type="component" value="Chromosome 7"/>
</dbReference>
<dbReference type="AlphaFoldDB" id="A0A9J5YDX7"/>
<sequence>MVEDSSLQGNNNFHEKEVLEEMKKERSLRRSTKQIHVVFGPTKKVSYYGGDKIRSLEFLH</sequence>
<keyword evidence="2" id="KW-1185">Reference proteome</keyword>
<evidence type="ECO:0000313" key="1">
    <source>
        <dbReference type="EMBL" id="KAG5597198.1"/>
    </source>
</evidence>
<name>A0A9J5YDX7_SOLCO</name>
<dbReference type="EMBL" id="JACXVP010000007">
    <property type="protein sequence ID" value="KAG5597198.1"/>
    <property type="molecule type" value="Genomic_DNA"/>
</dbReference>
<accession>A0A9J5YDX7</accession>
<comment type="caution">
    <text evidence="1">The sequence shown here is derived from an EMBL/GenBank/DDBJ whole genome shotgun (WGS) entry which is preliminary data.</text>
</comment>
<evidence type="ECO:0000313" key="2">
    <source>
        <dbReference type="Proteomes" id="UP000824120"/>
    </source>
</evidence>
<gene>
    <name evidence="1" type="ORF">H5410_038430</name>
</gene>
<reference evidence="1 2" key="1">
    <citation type="submission" date="2020-09" db="EMBL/GenBank/DDBJ databases">
        <title>De no assembly of potato wild relative species, Solanum commersonii.</title>
        <authorList>
            <person name="Cho K."/>
        </authorList>
    </citation>
    <scope>NUCLEOTIDE SEQUENCE [LARGE SCALE GENOMIC DNA]</scope>
    <source>
        <strain evidence="1">LZ3.2</strain>
        <tissue evidence="1">Leaf</tissue>
    </source>
</reference>